<reference evidence="6 7" key="1">
    <citation type="journal article" date="2014" name="Int. J. Syst. Evol. Microbiol.">
        <title>Brachybacterium ginsengisoli sp. nov., isolated from soil of a ginseng field.</title>
        <authorList>
            <person name="Hoang V.A."/>
            <person name="Kim Y.J."/>
            <person name="Nguyen N.L."/>
            <person name="Yang D.C."/>
        </authorList>
    </citation>
    <scope>NUCLEOTIDE SEQUENCE [LARGE SCALE GENOMIC DNA]</scope>
    <source>
        <strain evidence="6 7">DCY80</strain>
    </source>
</reference>
<keyword evidence="4" id="KW-0804">Transcription</keyword>
<dbReference type="InterPro" id="IPR007324">
    <property type="entry name" value="Sugar-bd_dom_put"/>
</dbReference>
<dbReference type="SUPFAM" id="SSF88659">
    <property type="entry name" value="Sigma3 and sigma4 domains of RNA polymerase sigma factors"/>
    <property type="match status" value="1"/>
</dbReference>
<dbReference type="InterPro" id="IPR013324">
    <property type="entry name" value="RNA_pol_sigma_r3/r4-like"/>
</dbReference>
<dbReference type="InterPro" id="IPR037171">
    <property type="entry name" value="NagB/RpiA_transferase-like"/>
</dbReference>
<protein>
    <submittedName>
        <fullName evidence="6">Sugar-binding protein</fullName>
    </submittedName>
</protein>
<evidence type="ECO:0000259" key="5">
    <source>
        <dbReference type="Pfam" id="PF04198"/>
    </source>
</evidence>
<evidence type="ECO:0000256" key="3">
    <source>
        <dbReference type="ARBA" id="ARBA00023125"/>
    </source>
</evidence>
<sequence length="315" mass="34100">MRQGPGELTPRQRLALDAAKLYYLGGMSQQAVAEALHLSRPHVSKLLASAREQRFVRTVVADPRESDQTLLTTLRDRYELTDLRLVVPVGRGPMDRRRALGTGAAEMLDSHATSDRDVVGFWWEGAGQVVLEAMVRMRLRPHALVQLDGAGPDGAPDAALSAFAARTDLPLHTLQEPILHRTVAARLEAETSPQTRRILTLQADCDIAVFDAGLPSASALSESPLVSEEERGLVAEQAVGRICGRFIDAEGRVVAPSLSQRVSGPTLSDLRRIKRTVLVACGTELIPVIRAALGNRYANHLVTDVETAEALAAYA</sequence>
<dbReference type="EMBL" id="CP023564">
    <property type="protein sequence ID" value="ATG54165.1"/>
    <property type="molecule type" value="Genomic_DNA"/>
</dbReference>
<dbReference type="GO" id="GO:0030246">
    <property type="term" value="F:carbohydrate binding"/>
    <property type="evidence" value="ECO:0007669"/>
    <property type="project" value="InterPro"/>
</dbReference>
<keyword evidence="2" id="KW-0805">Transcription regulation</keyword>
<dbReference type="Gene3D" id="3.40.50.1360">
    <property type="match status" value="1"/>
</dbReference>
<dbReference type="RefSeq" id="WP_096798637.1">
    <property type="nucleotide sequence ID" value="NZ_CP023564.1"/>
</dbReference>
<dbReference type="Pfam" id="PF04198">
    <property type="entry name" value="Sugar-bind"/>
    <property type="match status" value="1"/>
</dbReference>
<dbReference type="Proteomes" id="UP000217889">
    <property type="component" value="Chromosome"/>
</dbReference>
<evidence type="ECO:0000256" key="1">
    <source>
        <dbReference type="ARBA" id="ARBA00010466"/>
    </source>
</evidence>
<dbReference type="PANTHER" id="PTHR34294">
    <property type="entry name" value="TRANSCRIPTIONAL REGULATOR-RELATED"/>
    <property type="match status" value="1"/>
</dbReference>
<evidence type="ECO:0000256" key="4">
    <source>
        <dbReference type="ARBA" id="ARBA00023163"/>
    </source>
</evidence>
<dbReference type="PANTHER" id="PTHR34294:SF1">
    <property type="entry name" value="TRANSCRIPTIONAL REGULATOR LSRR"/>
    <property type="match status" value="1"/>
</dbReference>
<keyword evidence="7" id="KW-1185">Reference proteome</keyword>
<dbReference type="GO" id="GO:0003677">
    <property type="term" value="F:DNA binding"/>
    <property type="evidence" value="ECO:0007669"/>
    <property type="project" value="UniProtKB-KW"/>
</dbReference>
<organism evidence="6 7">
    <name type="scientific">Brachybacterium ginsengisoli</name>
    <dbReference type="NCBI Taxonomy" id="1331682"/>
    <lineage>
        <taxon>Bacteria</taxon>
        <taxon>Bacillati</taxon>
        <taxon>Actinomycetota</taxon>
        <taxon>Actinomycetes</taxon>
        <taxon>Micrococcales</taxon>
        <taxon>Dermabacteraceae</taxon>
        <taxon>Brachybacterium</taxon>
    </lineage>
</organism>
<evidence type="ECO:0000313" key="7">
    <source>
        <dbReference type="Proteomes" id="UP000217889"/>
    </source>
</evidence>
<feature type="domain" description="Sugar-binding" evidence="5">
    <location>
        <begin position="69"/>
        <end position="311"/>
    </location>
</feature>
<dbReference type="AlphaFoldDB" id="A0A291GVA8"/>
<dbReference type="InterPro" id="IPR051054">
    <property type="entry name" value="SorC_transcr_regulators"/>
</dbReference>
<name>A0A291GVA8_9MICO</name>
<dbReference type="InterPro" id="IPR036388">
    <property type="entry name" value="WH-like_DNA-bd_sf"/>
</dbReference>
<dbReference type="KEGG" id="bgg:CFK41_04765"/>
<dbReference type="Gene3D" id="1.10.10.10">
    <property type="entry name" value="Winged helix-like DNA-binding domain superfamily/Winged helix DNA-binding domain"/>
    <property type="match status" value="1"/>
</dbReference>
<accession>A0A291GVA8</accession>
<dbReference type="SUPFAM" id="SSF100950">
    <property type="entry name" value="NagB/RpiA/CoA transferase-like"/>
    <property type="match status" value="1"/>
</dbReference>
<evidence type="ECO:0000313" key="6">
    <source>
        <dbReference type="EMBL" id="ATG54165.1"/>
    </source>
</evidence>
<comment type="similarity">
    <text evidence="1">Belongs to the SorC transcriptional regulatory family.</text>
</comment>
<proteinExistence type="inferred from homology"/>
<dbReference type="OrthoDB" id="186585at2"/>
<keyword evidence="3" id="KW-0238">DNA-binding</keyword>
<gene>
    <name evidence="6" type="ORF">CFK41_04765</name>
</gene>
<evidence type="ECO:0000256" key="2">
    <source>
        <dbReference type="ARBA" id="ARBA00023015"/>
    </source>
</evidence>